<dbReference type="OrthoDB" id="187863at2"/>
<gene>
    <name evidence="3" type="ordered locus">MODMU_4739</name>
</gene>
<evidence type="ECO:0000313" key="4">
    <source>
        <dbReference type="Proteomes" id="UP000006461"/>
    </source>
</evidence>
<keyword evidence="2" id="KW-0812">Transmembrane</keyword>
<sequence length="224" mass="24263">MRRFLRDNGLSLAFGVLFLGSLVGQALAGVAEFNERRESEGLAAVSLGRYLTSSSFAVDTMENWQSEYLQFSLYVFATVWLVQRGSPESKEEDQVGPESDEDQLVGRHAGPGSPAWAAAGGSRTALFSRSLGLLMGGIFLLTWAAMSIAGWAAFNAEQLTSHQDPVSWLGYLGHADFWSRTFQNWQSEMLAVGSMAIFAVYLRQRGSPESKPVGAAHGDTGQTG</sequence>
<reference evidence="3 4" key="1">
    <citation type="journal article" date="2012" name="J. Bacteriol.">
        <title>Genome Sequence of Radiation-Resistant Modestobacter marinus Strain BC501, a Representative Actinobacterium That Thrives on Calcareous Stone Surfaces.</title>
        <authorList>
            <person name="Normand P."/>
            <person name="Gury J."/>
            <person name="Pujic P."/>
            <person name="Chouaia B."/>
            <person name="Crotti E."/>
            <person name="Brusetti L."/>
            <person name="Daffonchio D."/>
            <person name="Vacherie B."/>
            <person name="Barbe V."/>
            <person name="Medigue C."/>
            <person name="Calteau A."/>
            <person name="Ghodhbane-Gtari F."/>
            <person name="Essoussi I."/>
            <person name="Nouioui I."/>
            <person name="Abbassi-Ghozzi I."/>
            <person name="Gtari M."/>
        </authorList>
    </citation>
    <scope>NUCLEOTIDE SEQUENCE [LARGE SCALE GENOMIC DNA]</scope>
    <source>
        <strain evidence="4">BC 501</strain>
    </source>
</reference>
<feature type="compositionally biased region" description="Acidic residues" evidence="1">
    <location>
        <begin position="94"/>
        <end position="103"/>
    </location>
</feature>
<dbReference type="InterPro" id="IPR046657">
    <property type="entry name" value="DUF6766"/>
</dbReference>
<dbReference type="KEGG" id="mmar:MODMU_4739"/>
<accession>I4F3A7</accession>
<dbReference type="AlphaFoldDB" id="I4F3A7"/>
<feature type="transmembrane region" description="Helical" evidence="2">
    <location>
        <begin position="131"/>
        <end position="154"/>
    </location>
</feature>
<evidence type="ECO:0000256" key="1">
    <source>
        <dbReference type="SAM" id="MobiDB-lite"/>
    </source>
</evidence>
<dbReference type="Pfam" id="PF20554">
    <property type="entry name" value="DUF6766"/>
    <property type="match status" value="1"/>
</dbReference>
<dbReference type="OMA" id="ESFQNWQ"/>
<keyword evidence="2" id="KW-1133">Transmembrane helix</keyword>
<feature type="region of interest" description="Disordered" evidence="1">
    <location>
        <begin position="87"/>
        <end position="107"/>
    </location>
</feature>
<dbReference type="Proteomes" id="UP000006461">
    <property type="component" value="Chromosome"/>
</dbReference>
<proteinExistence type="predicted"/>
<keyword evidence="2" id="KW-0472">Membrane</keyword>
<dbReference type="EMBL" id="FO203431">
    <property type="protein sequence ID" value="CCH90120.1"/>
    <property type="molecule type" value="Genomic_DNA"/>
</dbReference>
<dbReference type="PATRIC" id="fig|477641.3.peg.4447"/>
<dbReference type="eggNOG" id="ENOG502ZVT4">
    <property type="taxonomic scope" value="Bacteria"/>
</dbReference>
<name>I4F3A7_MODI5</name>
<keyword evidence="4" id="KW-1185">Reference proteome</keyword>
<evidence type="ECO:0000256" key="2">
    <source>
        <dbReference type="SAM" id="Phobius"/>
    </source>
</evidence>
<dbReference type="HOGENOM" id="CLU_108410_0_0_11"/>
<protein>
    <submittedName>
        <fullName evidence="3">Uncharacterized protein</fullName>
    </submittedName>
</protein>
<organism evidence="3 4">
    <name type="scientific">Modestobacter italicus (strain DSM 44449 / CECT 9708 / BC 501)</name>
    <dbReference type="NCBI Taxonomy" id="2732864"/>
    <lineage>
        <taxon>Bacteria</taxon>
        <taxon>Bacillati</taxon>
        <taxon>Actinomycetota</taxon>
        <taxon>Actinomycetes</taxon>
        <taxon>Geodermatophilales</taxon>
        <taxon>Geodermatophilaceae</taxon>
        <taxon>Modestobacter</taxon>
    </lineage>
</organism>
<evidence type="ECO:0000313" key="3">
    <source>
        <dbReference type="EMBL" id="CCH90120.1"/>
    </source>
</evidence>
<dbReference type="STRING" id="477641.MODMU_4739"/>